<dbReference type="EMBL" id="LN731785">
    <property type="protein sequence ID" value="CEP15001.1"/>
    <property type="molecule type" value="Genomic_DNA"/>
</dbReference>
<sequence length="875" mass="101110">MQVALKLWNKTVEMIVHFNTKNTSKLAVVATLKDICFNILRKNQQWKDNNSWSYLHIITALFKIWLDCENSMNIGSNLINEMKKYNDIDLNSDLPDHCIKDIIKCYVYQSEYATRNDDWAECTILFGKAVHLVLLMSSDQNSDEVYITIAYLCYLIIDTGVGMSKSASKSSVDEPLFELIVSVCQKDTHILRPEVLKNILETFEKAFHQEKKAGVKYYLSKIQLLLKAVSSTSDPLHTTLQTEYFKMVENIVINVDELNILKPSLVLIARKLNQNRHVSVSAIMDGLDLLIHRAENNLIGSTVDSSTLYLCKIYILSDLVVENSRLLAQSNDTIIRSAMDAIFLIKEDLQENDLTAIQIKCWYKEAMCWYHYAYSATQSTFQGTDNSIILAKKLSFCHIINNDPYSAYQCMKKCHENPLNWSTEDFILLLHTYIIEGMIAYSLLATVIGDLMEDIIESSLFKPSYFVDVLELCYKYGKRSCILKVVLVYVLNYYQANDVNSSDDKDLLYKDQCLQVDIFVWILRCLVHIKTSVYEEMKNDDISRTGKLGFNAIAAFMLSIVDLLKYIDMNKFISEQKEHKTNHNLMSDLEWMLQTSWNLGLFCFSAGRNNEGMGLFEVISELFPYFDNISYFTQEQDRVRTFLFTSSYILMYRNALENGEGWMHSMNANSEAVVQMLQSVKEDGRNDAITMLAAVFELEIYSHQYDFERAYELFETIEKLSDCSYSLLERMAGIVLLNPQCPIDCAFLILRNLHSSTKLIQANINDYAKWTRILVSTALKRENSADLYQCMKTIIEQKVYQKGNYPQSELYYLIVVNWNEGITCYLKSEAQGPYWCSIAFELLNHYADLEKKQNLEQQMHRAYDMFQGGSQASEE</sequence>
<dbReference type="OrthoDB" id="65716at2759"/>
<organism evidence="1 2">
    <name type="scientific">Parasitella parasitica</name>
    <dbReference type="NCBI Taxonomy" id="35722"/>
    <lineage>
        <taxon>Eukaryota</taxon>
        <taxon>Fungi</taxon>
        <taxon>Fungi incertae sedis</taxon>
        <taxon>Mucoromycota</taxon>
        <taxon>Mucoromycotina</taxon>
        <taxon>Mucoromycetes</taxon>
        <taxon>Mucorales</taxon>
        <taxon>Mucorineae</taxon>
        <taxon>Mucoraceae</taxon>
        <taxon>Parasitella</taxon>
    </lineage>
</organism>
<evidence type="ECO:0008006" key="3">
    <source>
        <dbReference type="Google" id="ProtNLM"/>
    </source>
</evidence>
<keyword evidence="2" id="KW-1185">Reference proteome</keyword>
<dbReference type="STRING" id="35722.A0A0B7NC34"/>
<dbReference type="Proteomes" id="UP000054107">
    <property type="component" value="Unassembled WGS sequence"/>
</dbReference>
<protein>
    <recommendedName>
        <fullName evidence="3">Protein ZIP4 homolog</fullName>
    </recommendedName>
</protein>
<dbReference type="AlphaFoldDB" id="A0A0B7NC34"/>
<evidence type="ECO:0000313" key="1">
    <source>
        <dbReference type="EMBL" id="CEP15001.1"/>
    </source>
</evidence>
<accession>A0A0B7NC34</accession>
<proteinExistence type="predicted"/>
<name>A0A0B7NC34_9FUNG</name>
<reference evidence="1 2" key="1">
    <citation type="submission" date="2014-09" db="EMBL/GenBank/DDBJ databases">
        <authorList>
            <person name="Ellenberger Sabrina"/>
        </authorList>
    </citation>
    <scope>NUCLEOTIDE SEQUENCE [LARGE SCALE GENOMIC DNA]</scope>
    <source>
        <strain evidence="1 2">CBS 412.66</strain>
    </source>
</reference>
<evidence type="ECO:0000313" key="2">
    <source>
        <dbReference type="Proteomes" id="UP000054107"/>
    </source>
</evidence>
<gene>
    <name evidence="1" type="primary">PARPA_09192.1 scaffold 35568</name>
</gene>